<feature type="transmembrane region" description="Helical" evidence="2">
    <location>
        <begin position="50"/>
        <end position="76"/>
    </location>
</feature>
<sequence length="288" mass="31866">MVQYNVSHALLCLQIGNIVVVFLSGVTFGKIYRYLTSNKYQESPLWEKCLVSYMLCLQGLHTALVIYTLFSAILHWHKLDNLEDNTVIPYGIGFSMFVGSCMKTTVQAFVIRRAKQLSSQKCIPILCWVLITLGLAGSLGCSISAIGNTFGGYSVLWLDILAAVLATSIAVDLTSAAVQWIFLYKQSKESPDHTKKLVHRIILLIKRTTLVTSYIRADTIIVVAWITTLLFLPEVFTLTFFASLLSTAEADADTVTNVQPLISSYILPPPASATHSGEKNKPLRRNQG</sequence>
<keyword evidence="2" id="KW-0472">Membrane</keyword>
<protein>
    <submittedName>
        <fullName evidence="3">Uncharacterized protein</fullName>
    </submittedName>
</protein>
<keyword evidence="2" id="KW-0812">Transmembrane</keyword>
<name>A0A5M3MDE6_CONPW</name>
<proteinExistence type="predicted"/>
<dbReference type="PANTHER" id="PTHR40465">
    <property type="entry name" value="CHROMOSOME 1, WHOLE GENOME SHOTGUN SEQUENCE"/>
    <property type="match status" value="1"/>
</dbReference>
<dbReference type="PANTHER" id="PTHR40465:SF1">
    <property type="entry name" value="DUF6534 DOMAIN-CONTAINING PROTEIN"/>
    <property type="match status" value="1"/>
</dbReference>
<feature type="transmembrane region" description="Helical" evidence="2">
    <location>
        <begin position="160"/>
        <end position="185"/>
    </location>
</feature>
<comment type="caution">
    <text evidence="3">The sequence shown here is derived from an EMBL/GenBank/DDBJ whole genome shotgun (WGS) entry which is preliminary data.</text>
</comment>
<keyword evidence="4" id="KW-1185">Reference proteome</keyword>
<evidence type="ECO:0000256" key="1">
    <source>
        <dbReference type="SAM" id="MobiDB-lite"/>
    </source>
</evidence>
<evidence type="ECO:0000313" key="4">
    <source>
        <dbReference type="Proteomes" id="UP000053558"/>
    </source>
</evidence>
<reference evidence="4" key="1">
    <citation type="journal article" date="2012" name="Science">
        <title>The Paleozoic origin of enzymatic lignin decomposition reconstructed from 31 fungal genomes.</title>
        <authorList>
            <person name="Floudas D."/>
            <person name="Binder M."/>
            <person name="Riley R."/>
            <person name="Barry K."/>
            <person name="Blanchette R.A."/>
            <person name="Henrissat B."/>
            <person name="Martinez A.T."/>
            <person name="Otillar R."/>
            <person name="Spatafora J.W."/>
            <person name="Yadav J.S."/>
            <person name="Aerts A."/>
            <person name="Benoit I."/>
            <person name="Boyd A."/>
            <person name="Carlson A."/>
            <person name="Copeland A."/>
            <person name="Coutinho P.M."/>
            <person name="de Vries R.P."/>
            <person name="Ferreira P."/>
            <person name="Findley K."/>
            <person name="Foster B."/>
            <person name="Gaskell J."/>
            <person name="Glotzer D."/>
            <person name="Gorecki P."/>
            <person name="Heitman J."/>
            <person name="Hesse C."/>
            <person name="Hori C."/>
            <person name="Igarashi K."/>
            <person name="Jurgens J.A."/>
            <person name="Kallen N."/>
            <person name="Kersten P."/>
            <person name="Kohler A."/>
            <person name="Kuees U."/>
            <person name="Kumar T.K.A."/>
            <person name="Kuo A."/>
            <person name="LaButti K."/>
            <person name="Larrondo L.F."/>
            <person name="Lindquist E."/>
            <person name="Ling A."/>
            <person name="Lombard V."/>
            <person name="Lucas S."/>
            <person name="Lundell T."/>
            <person name="Martin R."/>
            <person name="McLaughlin D.J."/>
            <person name="Morgenstern I."/>
            <person name="Morin E."/>
            <person name="Murat C."/>
            <person name="Nagy L.G."/>
            <person name="Nolan M."/>
            <person name="Ohm R.A."/>
            <person name="Patyshakuliyeva A."/>
            <person name="Rokas A."/>
            <person name="Ruiz-Duenas F.J."/>
            <person name="Sabat G."/>
            <person name="Salamov A."/>
            <person name="Samejima M."/>
            <person name="Schmutz J."/>
            <person name="Slot J.C."/>
            <person name="St John F."/>
            <person name="Stenlid J."/>
            <person name="Sun H."/>
            <person name="Sun S."/>
            <person name="Syed K."/>
            <person name="Tsang A."/>
            <person name="Wiebenga A."/>
            <person name="Young D."/>
            <person name="Pisabarro A."/>
            <person name="Eastwood D.C."/>
            <person name="Martin F."/>
            <person name="Cullen D."/>
            <person name="Grigoriev I.V."/>
            <person name="Hibbett D.S."/>
        </authorList>
    </citation>
    <scope>NUCLEOTIDE SEQUENCE [LARGE SCALE GENOMIC DNA]</scope>
    <source>
        <strain evidence="4">RWD-64-598 SS2</strain>
    </source>
</reference>
<dbReference type="RefSeq" id="XP_007773209.1">
    <property type="nucleotide sequence ID" value="XM_007775019.1"/>
</dbReference>
<dbReference type="GeneID" id="19202223"/>
<dbReference type="EMBL" id="JH711585">
    <property type="protein sequence ID" value="EIW76890.1"/>
    <property type="molecule type" value="Genomic_DNA"/>
</dbReference>
<accession>A0A5M3MDE6</accession>
<feature type="transmembrane region" description="Helical" evidence="2">
    <location>
        <begin position="123"/>
        <end position="148"/>
    </location>
</feature>
<dbReference type="Proteomes" id="UP000053558">
    <property type="component" value="Unassembled WGS sequence"/>
</dbReference>
<dbReference type="KEGG" id="cput:CONPUDRAFT_146592"/>
<evidence type="ECO:0000313" key="3">
    <source>
        <dbReference type="EMBL" id="EIW76890.1"/>
    </source>
</evidence>
<dbReference type="AlphaFoldDB" id="A0A5M3MDE6"/>
<organism evidence="3 4">
    <name type="scientific">Coniophora puteana (strain RWD-64-598)</name>
    <name type="common">Brown rot fungus</name>
    <dbReference type="NCBI Taxonomy" id="741705"/>
    <lineage>
        <taxon>Eukaryota</taxon>
        <taxon>Fungi</taxon>
        <taxon>Dikarya</taxon>
        <taxon>Basidiomycota</taxon>
        <taxon>Agaricomycotina</taxon>
        <taxon>Agaricomycetes</taxon>
        <taxon>Agaricomycetidae</taxon>
        <taxon>Boletales</taxon>
        <taxon>Coniophorineae</taxon>
        <taxon>Coniophoraceae</taxon>
        <taxon>Coniophora</taxon>
    </lineage>
</organism>
<feature type="transmembrane region" description="Helical" evidence="2">
    <location>
        <begin position="88"/>
        <end position="111"/>
    </location>
</feature>
<feature type="region of interest" description="Disordered" evidence="1">
    <location>
        <begin position="269"/>
        <end position="288"/>
    </location>
</feature>
<evidence type="ECO:0000256" key="2">
    <source>
        <dbReference type="SAM" id="Phobius"/>
    </source>
</evidence>
<keyword evidence="2" id="KW-1133">Transmembrane helix</keyword>
<feature type="transmembrane region" description="Helical" evidence="2">
    <location>
        <begin position="6"/>
        <end position="29"/>
    </location>
</feature>
<feature type="transmembrane region" description="Helical" evidence="2">
    <location>
        <begin position="221"/>
        <end position="245"/>
    </location>
</feature>
<gene>
    <name evidence="3" type="ORF">CONPUDRAFT_146592</name>
</gene>